<dbReference type="Proteomes" id="UP000759537">
    <property type="component" value="Unassembled WGS sequence"/>
</dbReference>
<proteinExistence type="predicted"/>
<organism evidence="1 2">
    <name type="scientific">Russula ochroleuca</name>
    <dbReference type="NCBI Taxonomy" id="152965"/>
    <lineage>
        <taxon>Eukaryota</taxon>
        <taxon>Fungi</taxon>
        <taxon>Dikarya</taxon>
        <taxon>Basidiomycota</taxon>
        <taxon>Agaricomycotina</taxon>
        <taxon>Agaricomycetes</taxon>
        <taxon>Russulales</taxon>
        <taxon>Russulaceae</taxon>
        <taxon>Russula</taxon>
    </lineage>
</organism>
<gene>
    <name evidence="1" type="ORF">DFH94DRAFT_681253</name>
</gene>
<accession>A0A9P5TAI3</accession>
<keyword evidence="2" id="KW-1185">Reference proteome</keyword>
<sequence length="215" mass="23862">MSIINAPPASFHVLGTIIATTDHLTTEGIINQILLGEEHRIRESGTTARECILREKQTAEDAKSDSKPRVLGRPIPWALVKVEKHKKEASDSSSGIFRVMISLHDFEDLGNRWTTDSGACVANHVVESRPVLPVSSRVFLTLSTLCLPTITRSERETGVGRIAVQMKGGDKWYRAARSKTSSTFPNSKKTSYRFLNSFVRWAARLRLHGAIPLVV</sequence>
<protein>
    <submittedName>
        <fullName evidence="1">Uncharacterized protein</fullName>
    </submittedName>
</protein>
<evidence type="ECO:0000313" key="1">
    <source>
        <dbReference type="EMBL" id="KAF8481929.1"/>
    </source>
</evidence>
<reference evidence="1" key="2">
    <citation type="journal article" date="2020" name="Nat. Commun.">
        <title>Large-scale genome sequencing of mycorrhizal fungi provides insights into the early evolution of symbiotic traits.</title>
        <authorList>
            <person name="Miyauchi S."/>
            <person name="Kiss E."/>
            <person name="Kuo A."/>
            <person name="Drula E."/>
            <person name="Kohler A."/>
            <person name="Sanchez-Garcia M."/>
            <person name="Morin E."/>
            <person name="Andreopoulos B."/>
            <person name="Barry K.W."/>
            <person name="Bonito G."/>
            <person name="Buee M."/>
            <person name="Carver A."/>
            <person name="Chen C."/>
            <person name="Cichocki N."/>
            <person name="Clum A."/>
            <person name="Culley D."/>
            <person name="Crous P.W."/>
            <person name="Fauchery L."/>
            <person name="Girlanda M."/>
            <person name="Hayes R.D."/>
            <person name="Keri Z."/>
            <person name="LaButti K."/>
            <person name="Lipzen A."/>
            <person name="Lombard V."/>
            <person name="Magnuson J."/>
            <person name="Maillard F."/>
            <person name="Murat C."/>
            <person name="Nolan M."/>
            <person name="Ohm R.A."/>
            <person name="Pangilinan J."/>
            <person name="Pereira M.F."/>
            <person name="Perotto S."/>
            <person name="Peter M."/>
            <person name="Pfister S."/>
            <person name="Riley R."/>
            <person name="Sitrit Y."/>
            <person name="Stielow J.B."/>
            <person name="Szollosi G."/>
            <person name="Zifcakova L."/>
            <person name="Stursova M."/>
            <person name="Spatafora J.W."/>
            <person name="Tedersoo L."/>
            <person name="Vaario L.M."/>
            <person name="Yamada A."/>
            <person name="Yan M."/>
            <person name="Wang P."/>
            <person name="Xu J."/>
            <person name="Bruns T."/>
            <person name="Baldrian P."/>
            <person name="Vilgalys R."/>
            <person name="Dunand C."/>
            <person name="Henrissat B."/>
            <person name="Grigoriev I.V."/>
            <person name="Hibbett D."/>
            <person name="Nagy L.G."/>
            <person name="Martin F.M."/>
        </authorList>
    </citation>
    <scope>NUCLEOTIDE SEQUENCE</scope>
    <source>
        <strain evidence="1">Prilba</strain>
    </source>
</reference>
<evidence type="ECO:0000313" key="2">
    <source>
        <dbReference type="Proteomes" id="UP000759537"/>
    </source>
</evidence>
<dbReference type="AlphaFoldDB" id="A0A9P5TAI3"/>
<reference evidence="1" key="1">
    <citation type="submission" date="2019-10" db="EMBL/GenBank/DDBJ databases">
        <authorList>
            <consortium name="DOE Joint Genome Institute"/>
            <person name="Kuo A."/>
            <person name="Miyauchi S."/>
            <person name="Kiss E."/>
            <person name="Drula E."/>
            <person name="Kohler A."/>
            <person name="Sanchez-Garcia M."/>
            <person name="Andreopoulos B."/>
            <person name="Barry K.W."/>
            <person name="Bonito G."/>
            <person name="Buee M."/>
            <person name="Carver A."/>
            <person name="Chen C."/>
            <person name="Cichocki N."/>
            <person name="Clum A."/>
            <person name="Culley D."/>
            <person name="Crous P.W."/>
            <person name="Fauchery L."/>
            <person name="Girlanda M."/>
            <person name="Hayes R."/>
            <person name="Keri Z."/>
            <person name="LaButti K."/>
            <person name="Lipzen A."/>
            <person name="Lombard V."/>
            <person name="Magnuson J."/>
            <person name="Maillard F."/>
            <person name="Morin E."/>
            <person name="Murat C."/>
            <person name="Nolan M."/>
            <person name="Ohm R."/>
            <person name="Pangilinan J."/>
            <person name="Pereira M."/>
            <person name="Perotto S."/>
            <person name="Peter M."/>
            <person name="Riley R."/>
            <person name="Sitrit Y."/>
            <person name="Stielow B."/>
            <person name="Szollosi G."/>
            <person name="Zifcakova L."/>
            <person name="Stursova M."/>
            <person name="Spatafora J.W."/>
            <person name="Tedersoo L."/>
            <person name="Vaario L.-M."/>
            <person name="Yamada A."/>
            <person name="Yan M."/>
            <person name="Wang P."/>
            <person name="Xu J."/>
            <person name="Bruns T."/>
            <person name="Baldrian P."/>
            <person name="Vilgalys R."/>
            <person name="Henrissat B."/>
            <person name="Grigoriev I.V."/>
            <person name="Hibbett D."/>
            <person name="Nagy L.G."/>
            <person name="Martin F.M."/>
        </authorList>
    </citation>
    <scope>NUCLEOTIDE SEQUENCE</scope>
    <source>
        <strain evidence="1">Prilba</strain>
    </source>
</reference>
<comment type="caution">
    <text evidence="1">The sequence shown here is derived from an EMBL/GenBank/DDBJ whole genome shotgun (WGS) entry which is preliminary data.</text>
</comment>
<dbReference type="EMBL" id="WHVB01000006">
    <property type="protein sequence ID" value="KAF8481929.1"/>
    <property type="molecule type" value="Genomic_DNA"/>
</dbReference>
<name>A0A9P5TAI3_9AGAM</name>